<evidence type="ECO:0000256" key="5">
    <source>
        <dbReference type="SAM" id="MobiDB-lite"/>
    </source>
</evidence>
<dbReference type="InterPro" id="IPR050333">
    <property type="entry name" value="SLRP"/>
</dbReference>
<keyword evidence="2 6" id="KW-0732">Signal</keyword>
<evidence type="ECO:0000313" key="8">
    <source>
        <dbReference type="Proteomes" id="UP001162480"/>
    </source>
</evidence>
<dbReference type="EMBL" id="OX597838">
    <property type="protein sequence ID" value="CAI9740770.1"/>
    <property type="molecule type" value="Genomic_DNA"/>
</dbReference>
<feature type="signal peptide" evidence="6">
    <location>
        <begin position="1"/>
        <end position="47"/>
    </location>
</feature>
<accession>A0AA36BUD6</accession>
<keyword evidence="1" id="KW-0433">Leucine-rich repeat</keyword>
<feature type="region of interest" description="Disordered" evidence="5">
    <location>
        <begin position="597"/>
        <end position="630"/>
    </location>
</feature>
<feature type="region of interest" description="Disordered" evidence="5">
    <location>
        <begin position="1"/>
        <end position="20"/>
    </location>
</feature>
<keyword evidence="4" id="KW-0325">Glycoprotein</keyword>
<dbReference type="SMART" id="SM00369">
    <property type="entry name" value="LRR_TYP"/>
    <property type="match status" value="11"/>
</dbReference>
<evidence type="ECO:0000256" key="4">
    <source>
        <dbReference type="ARBA" id="ARBA00023180"/>
    </source>
</evidence>
<evidence type="ECO:0000256" key="6">
    <source>
        <dbReference type="SAM" id="SignalP"/>
    </source>
</evidence>
<name>A0AA36BUD6_OCTVU</name>
<sequence>MREEGIPKTEQTSSSEGPDNNTKMYRLARQVCFLVFGLCLLVAGLEAQCPDGCRCSGDRIDCPVPEALFNLVGCDSKKLDRGRLENIHEIKQLCLTQNRLLSINSRLFRSFLGLRKLDLTNNQISSISEEAFESLTELQGIVLFKNNLYDIKNIFKRNTKLTFLNLGSNQITEIGENDFENLSNLKYLDLTSNQITTINPKAFEPLVNLRYLVLQNNKLVDFSVLSYTLKSLRVADFTNNRLERVPKGLPESINDLRFGKNNITKIGKSDLKHISALQLLTLNENQINSIHDNAFNGLDNVKEIWLNSNELFTLPTKLPRNLVKLAINSNLISRIERHAFVKSPLIEELTVETNKLTEIEPEAFSKLSMLKDLNLQSNELHTLSSGIFKDLPNLVSLRLANNPIATIQRRSFESLPSLHTLDISYGELESARVQMDLFREMPNLQEFNLMNSPGLCKSLLDRVRNGQIEVTKSVQKIDFRYNILKNVPENIRGIFPRLTTFLLNNNAWHCDSNLLWLKRWLGTSDITFYKDKTPACCTPSKLKGQLLRDLSDNEYLTSSAAEYRTDSNRYAEYRASRNPSSLEKSQLQRARSSRIGFGTNVAVRDDSNERKRRKSSRRHSRRNKRKYSRQ</sequence>
<dbReference type="Pfam" id="PF13855">
    <property type="entry name" value="LRR_8"/>
    <property type="match status" value="4"/>
</dbReference>
<feature type="chain" id="PRO_5041233519" evidence="6">
    <location>
        <begin position="48"/>
        <end position="630"/>
    </location>
</feature>
<dbReference type="InterPro" id="IPR003591">
    <property type="entry name" value="Leu-rich_rpt_typical-subtyp"/>
</dbReference>
<keyword evidence="8" id="KW-1185">Reference proteome</keyword>
<dbReference type="InterPro" id="IPR001611">
    <property type="entry name" value="Leu-rich_rpt"/>
</dbReference>
<feature type="compositionally biased region" description="Basic residues" evidence="5">
    <location>
        <begin position="610"/>
        <end position="630"/>
    </location>
</feature>
<reference evidence="7" key="1">
    <citation type="submission" date="2023-08" db="EMBL/GenBank/DDBJ databases">
        <authorList>
            <person name="Alioto T."/>
            <person name="Alioto T."/>
            <person name="Gomez Garrido J."/>
        </authorList>
    </citation>
    <scope>NUCLEOTIDE SEQUENCE</scope>
</reference>
<protein>
    <submittedName>
        <fullName evidence="7">Glycoprotein Ib beta chain</fullName>
    </submittedName>
</protein>
<gene>
    <name evidence="7" type="ORF">OCTVUL_1B017477</name>
</gene>
<dbReference type="Gene3D" id="3.80.10.10">
    <property type="entry name" value="Ribonuclease Inhibitor"/>
    <property type="match status" value="4"/>
</dbReference>
<dbReference type="PROSITE" id="PS51450">
    <property type="entry name" value="LRR"/>
    <property type="match status" value="4"/>
</dbReference>
<dbReference type="SMART" id="SM00365">
    <property type="entry name" value="LRR_SD22"/>
    <property type="match status" value="5"/>
</dbReference>
<proteinExistence type="predicted"/>
<evidence type="ECO:0000313" key="7">
    <source>
        <dbReference type="EMBL" id="CAI9740770.1"/>
    </source>
</evidence>
<dbReference type="PANTHER" id="PTHR45712">
    <property type="entry name" value="AGAP008170-PA"/>
    <property type="match status" value="1"/>
</dbReference>
<dbReference type="SUPFAM" id="SSF52058">
    <property type="entry name" value="L domain-like"/>
    <property type="match status" value="2"/>
</dbReference>
<evidence type="ECO:0000256" key="3">
    <source>
        <dbReference type="ARBA" id="ARBA00022737"/>
    </source>
</evidence>
<evidence type="ECO:0000256" key="2">
    <source>
        <dbReference type="ARBA" id="ARBA00022729"/>
    </source>
</evidence>
<dbReference type="PANTHER" id="PTHR45712:SF22">
    <property type="entry name" value="INSULIN-LIKE GROWTH FACTOR-BINDING PROTEIN COMPLEX ACID LABILE SUBUNIT"/>
    <property type="match status" value="1"/>
</dbReference>
<evidence type="ECO:0000256" key="1">
    <source>
        <dbReference type="ARBA" id="ARBA00022614"/>
    </source>
</evidence>
<dbReference type="FunFam" id="3.80.10.10:FF:001164">
    <property type="entry name" value="GH01279p"/>
    <property type="match status" value="1"/>
</dbReference>
<dbReference type="FunFam" id="3.80.10.10:FF:000770">
    <property type="entry name" value="Uncharacterized protein"/>
    <property type="match status" value="1"/>
</dbReference>
<organism evidence="7 8">
    <name type="scientific">Octopus vulgaris</name>
    <name type="common">Common octopus</name>
    <dbReference type="NCBI Taxonomy" id="6645"/>
    <lineage>
        <taxon>Eukaryota</taxon>
        <taxon>Metazoa</taxon>
        <taxon>Spiralia</taxon>
        <taxon>Lophotrochozoa</taxon>
        <taxon>Mollusca</taxon>
        <taxon>Cephalopoda</taxon>
        <taxon>Coleoidea</taxon>
        <taxon>Octopodiformes</taxon>
        <taxon>Octopoda</taxon>
        <taxon>Incirrata</taxon>
        <taxon>Octopodidae</taxon>
        <taxon>Octopus</taxon>
    </lineage>
</organism>
<dbReference type="Proteomes" id="UP001162480">
    <property type="component" value="Chromosome 25"/>
</dbReference>
<dbReference type="InterPro" id="IPR032675">
    <property type="entry name" value="LRR_dom_sf"/>
</dbReference>
<keyword evidence="3" id="KW-0677">Repeat</keyword>
<dbReference type="AlphaFoldDB" id="A0AA36BUD6"/>
<feature type="compositionally biased region" description="Polar residues" evidence="5">
    <location>
        <begin position="9"/>
        <end position="20"/>
    </location>
</feature>